<reference evidence="15" key="1">
    <citation type="journal article" date="2019" name="Int. J. Syst. Evol. Microbiol.">
        <title>The Global Catalogue of Microorganisms (GCM) 10K type strain sequencing project: providing services to taxonomists for standard genome sequencing and annotation.</title>
        <authorList>
            <consortium name="The Broad Institute Genomics Platform"/>
            <consortium name="The Broad Institute Genome Sequencing Center for Infectious Disease"/>
            <person name="Wu L."/>
            <person name="Ma J."/>
        </authorList>
    </citation>
    <scope>NUCLEOTIDE SEQUENCE [LARGE SCALE GENOMIC DNA]</scope>
    <source>
        <strain evidence="15">KCTC 42953</strain>
    </source>
</reference>
<dbReference type="PANTHER" id="PTHR10110">
    <property type="entry name" value="SODIUM/HYDROGEN EXCHANGER"/>
    <property type="match status" value="1"/>
</dbReference>
<feature type="transmembrane region" description="Helical" evidence="12">
    <location>
        <begin position="355"/>
        <end position="376"/>
    </location>
</feature>
<evidence type="ECO:0000256" key="3">
    <source>
        <dbReference type="ARBA" id="ARBA00022448"/>
    </source>
</evidence>
<evidence type="ECO:0000256" key="8">
    <source>
        <dbReference type="ARBA" id="ARBA00023053"/>
    </source>
</evidence>
<gene>
    <name evidence="14" type="ORF">ACFODZ_10785</name>
</gene>
<comment type="similarity">
    <text evidence="2">Belongs to the monovalent cation:proton antiporter 1 (CPA1) transporter (TC 2.A.36) family.</text>
</comment>
<dbReference type="RefSeq" id="WP_077410775.1">
    <property type="nucleotide sequence ID" value="NZ_JBHRTS010000005.1"/>
</dbReference>
<evidence type="ECO:0000313" key="14">
    <source>
        <dbReference type="EMBL" id="MFC3194724.1"/>
    </source>
</evidence>
<keyword evidence="11" id="KW-0739">Sodium transport</keyword>
<feature type="transmembrane region" description="Helical" evidence="12">
    <location>
        <begin position="319"/>
        <end position="343"/>
    </location>
</feature>
<feature type="transmembrane region" description="Helical" evidence="12">
    <location>
        <begin position="99"/>
        <end position="123"/>
    </location>
</feature>
<dbReference type="Proteomes" id="UP001595533">
    <property type="component" value="Unassembled WGS sequence"/>
</dbReference>
<keyword evidence="4" id="KW-0050">Antiport</keyword>
<feature type="domain" description="Cation/H+ exchanger transmembrane" evidence="13">
    <location>
        <begin position="13"/>
        <end position="405"/>
    </location>
</feature>
<feature type="transmembrane region" description="Helical" evidence="12">
    <location>
        <begin position="129"/>
        <end position="150"/>
    </location>
</feature>
<comment type="caution">
    <text evidence="14">The sequence shown here is derived from an EMBL/GenBank/DDBJ whole genome shotgun (WGS) entry which is preliminary data.</text>
</comment>
<dbReference type="InterPro" id="IPR018422">
    <property type="entry name" value="Cation/H_exchanger_CPA1"/>
</dbReference>
<keyword evidence="9" id="KW-0406">Ion transport</keyword>
<keyword evidence="5" id="KW-1003">Cell membrane</keyword>
<evidence type="ECO:0000256" key="10">
    <source>
        <dbReference type="ARBA" id="ARBA00023136"/>
    </source>
</evidence>
<proteinExistence type="inferred from homology"/>
<feature type="transmembrane region" description="Helical" evidence="12">
    <location>
        <begin position="31"/>
        <end position="50"/>
    </location>
</feature>
<accession>A0ABV7J9U1</accession>
<evidence type="ECO:0000256" key="6">
    <source>
        <dbReference type="ARBA" id="ARBA00022692"/>
    </source>
</evidence>
<keyword evidence="7 12" id="KW-1133">Transmembrane helix</keyword>
<keyword evidence="3" id="KW-0813">Transport</keyword>
<keyword evidence="6 12" id="KW-0812">Transmembrane</keyword>
<evidence type="ECO:0000256" key="5">
    <source>
        <dbReference type="ARBA" id="ARBA00022475"/>
    </source>
</evidence>
<feature type="transmembrane region" description="Helical" evidence="12">
    <location>
        <begin position="294"/>
        <end position="313"/>
    </location>
</feature>
<evidence type="ECO:0000256" key="1">
    <source>
        <dbReference type="ARBA" id="ARBA00004651"/>
    </source>
</evidence>
<feature type="transmembrane region" description="Helical" evidence="12">
    <location>
        <begin position="171"/>
        <end position="190"/>
    </location>
</feature>
<organism evidence="14 15">
    <name type="scientific">Marinicella sediminis</name>
    <dbReference type="NCBI Taxonomy" id="1792834"/>
    <lineage>
        <taxon>Bacteria</taxon>
        <taxon>Pseudomonadati</taxon>
        <taxon>Pseudomonadota</taxon>
        <taxon>Gammaproteobacteria</taxon>
        <taxon>Lysobacterales</taxon>
        <taxon>Marinicellaceae</taxon>
        <taxon>Marinicella</taxon>
    </lineage>
</organism>
<feature type="transmembrane region" description="Helical" evidence="12">
    <location>
        <begin position="70"/>
        <end position="87"/>
    </location>
</feature>
<evidence type="ECO:0000256" key="2">
    <source>
        <dbReference type="ARBA" id="ARBA00007367"/>
    </source>
</evidence>
<evidence type="ECO:0000256" key="9">
    <source>
        <dbReference type="ARBA" id="ARBA00023065"/>
    </source>
</evidence>
<dbReference type="Gene3D" id="6.10.140.1330">
    <property type="match status" value="1"/>
</dbReference>
<name>A0ABV7J9U1_9GAMM</name>
<keyword evidence="8" id="KW-0915">Sodium</keyword>
<protein>
    <submittedName>
        <fullName evidence="14">Cation:proton antiporter</fullName>
    </submittedName>
</protein>
<feature type="transmembrane region" description="Helical" evidence="12">
    <location>
        <begin position="196"/>
        <end position="219"/>
    </location>
</feature>
<feature type="transmembrane region" description="Helical" evidence="12">
    <location>
        <begin position="6"/>
        <end position="24"/>
    </location>
</feature>
<keyword evidence="15" id="KW-1185">Reference proteome</keyword>
<evidence type="ECO:0000256" key="11">
    <source>
        <dbReference type="ARBA" id="ARBA00023201"/>
    </source>
</evidence>
<evidence type="ECO:0000313" key="15">
    <source>
        <dbReference type="Proteomes" id="UP001595533"/>
    </source>
</evidence>
<feature type="transmembrane region" description="Helical" evidence="12">
    <location>
        <begin position="382"/>
        <end position="405"/>
    </location>
</feature>
<evidence type="ECO:0000256" key="4">
    <source>
        <dbReference type="ARBA" id="ARBA00022449"/>
    </source>
</evidence>
<dbReference type="InterPro" id="IPR006153">
    <property type="entry name" value="Cation/H_exchanger_TM"/>
</dbReference>
<feature type="transmembrane region" description="Helical" evidence="12">
    <location>
        <begin position="254"/>
        <end position="273"/>
    </location>
</feature>
<dbReference type="PANTHER" id="PTHR10110:SF195">
    <property type="entry name" value="NA(+)_H(+) ANTIPORTER NHAS2"/>
    <property type="match status" value="1"/>
</dbReference>
<dbReference type="Pfam" id="PF00999">
    <property type="entry name" value="Na_H_Exchanger"/>
    <property type="match status" value="1"/>
</dbReference>
<evidence type="ECO:0000256" key="12">
    <source>
        <dbReference type="SAM" id="Phobius"/>
    </source>
</evidence>
<evidence type="ECO:0000259" key="13">
    <source>
        <dbReference type="Pfam" id="PF00999"/>
    </source>
</evidence>
<feature type="transmembrane region" description="Helical" evidence="12">
    <location>
        <begin position="231"/>
        <end position="248"/>
    </location>
</feature>
<keyword evidence="10 12" id="KW-0472">Membrane</keyword>
<sequence>MGLFDLIAILLTLAALFAYLNHRFVGLPNGIGIMLIGLLMSLGLVLMNKLGWINTDYFETLLAQVDFDEAVMNGMLSFLLFAGALHVNINRLAAMKDTIAVLATIGVIMSSVIIGVVSFYVFALFGIDIPFIYCLVFGVLISPTDPIAVMGILKKVGAPKSIEVKITGESLFNDGVAVVLFVAVVGVATGQSEPSLSAVGLLFLQEAVGGAVFGLMLGYGGYWMLKSIDNYQVEVLITIAMVTGGYALAQHLHLSGPIAIVIAGLMMGNRGRLLAMSDVTRERLDHFWELLDEVLNAVLFLLIGMEVLLIQFLPSYLYSALLIIPLVVLARFISVGLPVTLLRARNTYSPHAIKILTWGGLRGGISVALVLSLPAGPYREPLIAATYAVVLFSILVQGLTVGRVARMANEDGTAK</sequence>
<evidence type="ECO:0000256" key="7">
    <source>
        <dbReference type="ARBA" id="ARBA00022989"/>
    </source>
</evidence>
<comment type="subcellular location">
    <subcellularLocation>
        <location evidence="1">Cell membrane</location>
        <topology evidence="1">Multi-pass membrane protein</topology>
    </subcellularLocation>
</comment>
<dbReference type="EMBL" id="JBHRTS010000005">
    <property type="protein sequence ID" value="MFC3194724.1"/>
    <property type="molecule type" value="Genomic_DNA"/>
</dbReference>